<dbReference type="STRING" id="4781.A0A0P1ALV5"/>
<dbReference type="PROSITE" id="PS50033">
    <property type="entry name" value="UBX"/>
    <property type="match status" value="1"/>
</dbReference>
<dbReference type="Pfam" id="PF24932">
    <property type="entry name" value="UBA_NBR1_C"/>
    <property type="match status" value="1"/>
</dbReference>
<dbReference type="CDD" id="cd01767">
    <property type="entry name" value="UBX"/>
    <property type="match status" value="1"/>
</dbReference>
<proteinExistence type="predicted"/>
<feature type="domain" description="UBX" evidence="2">
    <location>
        <begin position="11"/>
        <end position="88"/>
    </location>
</feature>
<dbReference type="InterPro" id="IPR050730">
    <property type="entry name" value="UBX_domain-protein"/>
</dbReference>
<dbReference type="AlphaFoldDB" id="A0A0P1ALV5"/>
<organism evidence="3 4">
    <name type="scientific">Plasmopara halstedii</name>
    <name type="common">Downy mildew of sunflower</name>
    <dbReference type="NCBI Taxonomy" id="4781"/>
    <lineage>
        <taxon>Eukaryota</taxon>
        <taxon>Sar</taxon>
        <taxon>Stramenopiles</taxon>
        <taxon>Oomycota</taxon>
        <taxon>Peronosporomycetes</taxon>
        <taxon>Peronosporales</taxon>
        <taxon>Peronosporaceae</taxon>
        <taxon>Plasmopara</taxon>
    </lineage>
</organism>
<dbReference type="PROSITE" id="PS50030">
    <property type="entry name" value="UBA"/>
    <property type="match status" value="1"/>
</dbReference>
<dbReference type="SMART" id="SM00166">
    <property type="entry name" value="UBX"/>
    <property type="match status" value="1"/>
</dbReference>
<evidence type="ECO:0000313" key="4">
    <source>
        <dbReference type="Proteomes" id="UP000054928"/>
    </source>
</evidence>
<evidence type="ECO:0000259" key="1">
    <source>
        <dbReference type="PROSITE" id="PS50030"/>
    </source>
</evidence>
<dbReference type="InterPro" id="IPR056893">
    <property type="entry name" value="UBA_Nbr1_C"/>
</dbReference>
<reference evidence="4" key="1">
    <citation type="submission" date="2014-09" db="EMBL/GenBank/DDBJ databases">
        <authorList>
            <person name="Sharma Rahul"/>
            <person name="Thines Marco"/>
        </authorList>
    </citation>
    <scope>NUCLEOTIDE SEQUENCE [LARGE SCALE GENOMIC DNA]</scope>
</reference>
<dbReference type="InterPro" id="IPR029071">
    <property type="entry name" value="Ubiquitin-like_domsf"/>
</dbReference>
<protein>
    <submittedName>
        <fullName evidence="3">Predicted regulator of the ubiquitin pathway (Contains UAS and UBX domains)</fullName>
    </submittedName>
</protein>
<dbReference type="InterPro" id="IPR015940">
    <property type="entry name" value="UBA"/>
</dbReference>
<dbReference type="GO" id="GO:0043130">
    <property type="term" value="F:ubiquitin binding"/>
    <property type="evidence" value="ECO:0007669"/>
    <property type="project" value="TreeGrafter"/>
</dbReference>
<dbReference type="SUPFAM" id="SSF54236">
    <property type="entry name" value="Ubiquitin-like"/>
    <property type="match status" value="1"/>
</dbReference>
<dbReference type="Proteomes" id="UP000054928">
    <property type="component" value="Unassembled WGS sequence"/>
</dbReference>
<evidence type="ECO:0000313" key="3">
    <source>
        <dbReference type="EMBL" id="CEG41878.1"/>
    </source>
</evidence>
<sequence length="215" mass="24408">MASLALEPAPDAMCHVKMVLRMPDGQHTRRFLHSSQLESVFEFVEALTGDEARHFQLVATYPRRVFGFESVKKSLQELGLNTRQETLFVERVVESVPDIDEIEESDGETPDDCNELPDAWKVARQILEKRLDESMNSTISPAIHAMEPIMPVAQSADQEMKWQAQLNELDEMGFSNRSLNIEILERYQGRLLRVVNFLSEMGAAFDSSNGATVEY</sequence>
<dbReference type="Pfam" id="PF00789">
    <property type="entry name" value="UBX"/>
    <property type="match status" value="1"/>
</dbReference>
<name>A0A0P1ALV5_PLAHL</name>
<dbReference type="Gene3D" id="3.10.20.90">
    <property type="entry name" value="Phosphatidylinositol 3-kinase Catalytic Subunit, Chain A, domain 1"/>
    <property type="match status" value="1"/>
</dbReference>
<dbReference type="PANTHER" id="PTHR23322">
    <property type="entry name" value="FAS-ASSOCIATED PROTEIN"/>
    <property type="match status" value="1"/>
</dbReference>
<evidence type="ECO:0000259" key="2">
    <source>
        <dbReference type="PROSITE" id="PS50033"/>
    </source>
</evidence>
<keyword evidence="4" id="KW-1185">Reference proteome</keyword>
<dbReference type="GeneID" id="36407248"/>
<dbReference type="InterPro" id="IPR009060">
    <property type="entry name" value="UBA-like_sf"/>
</dbReference>
<accession>A0A0P1ALV5</accession>
<feature type="domain" description="UBA" evidence="1">
    <location>
        <begin position="155"/>
        <end position="201"/>
    </location>
</feature>
<dbReference type="InterPro" id="IPR001012">
    <property type="entry name" value="UBX_dom"/>
</dbReference>
<dbReference type="CDD" id="cd14319">
    <property type="entry name" value="UBA_NBR1"/>
    <property type="match status" value="1"/>
</dbReference>
<dbReference type="EMBL" id="CCYD01000610">
    <property type="protein sequence ID" value="CEG41878.1"/>
    <property type="molecule type" value="Genomic_DNA"/>
</dbReference>
<dbReference type="OrthoDB" id="422728at2759"/>
<dbReference type="Gene3D" id="1.10.8.10">
    <property type="entry name" value="DNA helicase RuvA subunit, C-terminal domain"/>
    <property type="match status" value="1"/>
</dbReference>
<dbReference type="SUPFAM" id="SSF46934">
    <property type="entry name" value="UBA-like"/>
    <property type="match status" value="1"/>
</dbReference>
<dbReference type="RefSeq" id="XP_024578247.1">
    <property type="nucleotide sequence ID" value="XM_024727696.1"/>
</dbReference>